<evidence type="ECO:0000313" key="1">
    <source>
        <dbReference type="EMBL" id="MBP3984472.1"/>
    </source>
</evidence>
<dbReference type="Pfam" id="PF05139">
    <property type="entry name" value="Erythro_esteras"/>
    <property type="match status" value="1"/>
</dbReference>
<dbReference type="Proteomes" id="UP000673447">
    <property type="component" value="Unassembled WGS sequence"/>
</dbReference>
<dbReference type="Gene3D" id="1.20.1440.30">
    <property type="entry name" value="Biosynthetic Protein domain"/>
    <property type="match status" value="1"/>
</dbReference>
<protein>
    <submittedName>
        <fullName evidence="1">Erythromycin esterase family protein</fullName>
    </submittedName>
</protein>
<dbReference type="CDD" id="cd14728">
    <property type="entry name" value="Ere-like"/>
    <property type="match status" value="1"/>
</dbReference>
<comment type="caution">
    <text evidence="1">The sequence shown here is derived from an EMBL/GenBank/DDBJ whole genome shotgun (WGS) entry which is preliminary data.</text>
</comment>
<reference evidence="1" key="2">
    <citation type="submission" date="2021-03" db="EMBL/GenBank/DDBJ databases">
        <authorList>
            <person name="Cao W."/>
        </authorList>
    </citation>
    <scope>NUCLEOTIDE SEQUENCE</scope>
    <source>
        <strain evidence="1">110414</strain>
    </source>
</reference>
<dbReference type="InterPro" id="IPR007815">
    <property type="entry name" value="Emycin_Estase"/>
</dbReference>
<dbReference type="GO" id="GO:0046677">
    <property type="term" value="P:response to antibiotic"/>
    <property type="evidence" value="ECO:0007669"/>
    <property type="project" value="InterPro"/>
</dbReference>
<evidence type="ECO:0000313" key="2">
    <source>
        <dbReference type="Proteomes" id="UP000673447"/>
    </source>
</evidence>
<dbReference type="EMBL" id="JAGKTC010000002">
    <property type="protein sequence ID" value="MBP3984472.1"/>
    <property type="molecule type" value="Genomic_DNA"/>
</dbReference>
<dbReference type="Gene3D" id="3.30.1870.10">
    <property type="entry name" value="EreA-like, domain 2"/>
    <property type="match status" value="1"/>
</dbReference>
<accession>A0A940X3I0</accession>
<reference evidence="1" key="1">
    <citation type="journal article" date="2016" name="Int. J. Syst. Evol. Microbiol.">
        <title>Pseudoxanthomonas helianthi sp. nov., isolated from roots of Jerusalem artichoke (Helianthus tuberosus).</title>
        <authorList>
            <person name="Kittiwongwattana C."/>
            <person name="Thawai C."/>
        </authorList>
    </citation>
    <scope>NUCLEOTIDE SEQUENCE</scope>
    <source>
        <strain evidence="1">110414</strain>
    </source>
</reference>
<dbReference type="PANTHER" id="PTHR31299">
    <property type="entry name" value="ESTERASE, PUTATIVE (AFU_ORTHOLOGUE AFUA_1G05850)-RELATED"/>
    <property type="match status" value="1"/>
</dbReference>
<dbReference type="AlphaFoldDB" id="A0A940X3I0"/>
<dbReference type="Gene3D" id="3.40.1660.10">
    <property type="entry name" value="EreA-like (biosynthetic domain)"/>
    <property type="match status" value="1"/>
</dbReference>
<gene>
    <name evidence="1" type="ORF">J5837_08525</name>
</gene>
<keyword evidence="2" id="KW-1185">Reference proteome</keyword>
<dbReference type="RefSeq" id="WP_210536349.1">
    <property type="nucleotide sequence ID" value="NZ_JAGKTC010000002.1"/>
</dbReference>
<name>A0A940X3I0_9GAMM</name>
<dbReference type="InterPro" id="IPR052036">
    <property type="entry name" value="Hydrolase/PRTase-associated"/>
</dbReference>
<dbReference type="PANTHER" id="PTHR31299:SF0">
    <property type="entry name" value="ESTERASE, PUTATIVE (AFU_ORTHOLOGUE AFUA_1G05850)-RELATED"/>
    <property type="match status" value="1"/>
</dbReference>
<dbReference type="SUPFAM" id="SSF159501">
    <property type="entry name" value="EreA/ChaN-like"/>
    <property type="match status" value="1"/>
</dbReference>
<proteinExistence type="predicted"/>
<organism evidence="1 2">
    <name type="scientific">Pseudoxanthomonas helianthi</name>
    <dbReference type="NCBI Taxonomy" id="1453541"/>
    <lineage>
        <taxon>Bacteria</taxon>
        <taxon>Pseudomonadati</taxon>
        <taxon>Pseudomonadota</taxon>
        <taxon>Gammaproteobacteria</taxon>
        <taxon>Lysobacterales</taxon>
        <taxon>Lysobacteraceae</taxon>
        <taxon>Pseudoxanthomonas</taxon>
    </lineage>
</organism>
<sequence length="391" mass="43130">MRRYLVLVAVLALTIGHVGPAYPNSMVLAAGSPAEFDRLVHDVCDRDVVLLGEDSYHGSGRTVELKSLLVQRLVNECGFSQVLFESQFYEFPVLEKALANGRVAQSRLGDAIGGIWSRTAQMQPLLTWLAAAAANGKVRIGGIDPQFASATGHFAQRELGGLLAARLPREFRGECRRTFDRHHAWSYDDDHPYDDAEKERLGVCMRRLEGSVGRSVGRSQDEKMVRAYALYAPTTLREDVVASKNARDLGMAELLDWYRERDHRKTIVWTATVHAAKQLEGDRVPMGHYLHQELGDRMATIGFTAVSGSIGGAVQKQAKPLAEPQPGTLEARFRSLQPRGLVYLSRAELADLGAVPARALNYAQAQVANWSELLDGMIVMGEEQPAIQLPN</sequence>